<evidence type="ECO:0000313" key="2">
    <source>
        <dbReference type="EMBL" id="PQM49451.1"/>
    </source>
</evidence>
<organism evidence="2 3">
    <name type="scientific">Mycobacterium talmoniae</name>
    <dbReference type="NCBI Taxonomy" id="1858794"/>
    <lineage>
        <taxon>Bacteria</taxon>
        <taxon>Bacillati</taxon>
        <taxon>Actinomycetota</taxon>
        <taxon>Actinomycetes</taxon>
        <taxon>Mycobacteriales</taxon>
        <taxon>Mycobacteriaceae</taxon>
        <taxon>Mycobacterium</taxon>
    </lineage>
</organism>
<comment type="caution">
    <text evidence="2">The sequence shown here is derived from an EMBL/GenBank/DDBJ whole genome shotgun (WGS) entry which is preliminary data.</text>
</comment>
<feature type="compositionally biased region" description="Polar residues" evidence="1">
    <location>
        <begin position="38"/>
        <end position="55"/>
    </location>
</feature>
<protein>
    <submittedName>
        <fullName evidence="2">Uncharacterized protein</fullName>
    </submittedName>
</protein>
<evidence type="ECO:0000256" key="1">
    <source>
        <dbReference type="SAM" id="MobiDB-lite"/>
    </source>
</evidence>
<gene>
    <name evidence="2" type="ORF">C1Y40_00331</name>
</gene>
<dbReference type="Proteomes" id="UP000238296">
    <property type="component" value="Unassembled WGS sequence"/>
</dbReference>
<accession>A0A2S8BS35</accession>
<name>A0A2S8BS35_9MYCO</name>
<feature type="region of interest" description="Disordered" evidence="1">
    <location>
        <begin position="33"/>
        <end position="55"/>
    </location>
</feature>
<reference evidence="2 3" key="1">
    <citation type="journal article" date="2017" name="Int. J. Syst. Evol. Microbiol.">
        <title>Mycobacterium talmoniae sp. nov., a slowly growing mycobacterium isolated from human respiratory samples.</title>
        <authorList>
            <person name="Davidson R.M."/>
            <person name="DeGroote M.A."/>
            <person name="Marola J.L."/>
            <person name="Buss S."/>
            <person name="Jones V."/>
            <person name="McNeil M.R."/>
            <person name="Freifeld A.G."/>
            <person name="Elaine Epperson L."/>
            <person name="Hasan N.A."/>
            <person name="Jackson M."/>
            <person name="Iwen P.C."/>
            <person name="Salfinger M."/>
            <person name="Strong M."/>
        </authorList>
    </citation>
    <scope>NUCLEOTIDE SEQUENCE [LARGE SCALE GENOMIC DNA]</scope>
    <source>
        <strain evidence="2 3">ATCC BAA-2683</strain>
    </source>
</reference>
<dbReference type="EMBL" id="PPEA01000053">
    <property type="protein sequence ID" value="PQM49451.1"/>
    <property type="molecule type" value="Genomic_DNA"/>
</dbReference>
<evidence type="ECO:0000313" key="3">
    <source>
        <dbReference type="Proteomes" id="UP000238296"/>
    </source>
</evidence>
<sequence>MAPVASTSLSMPSVWSKCRWLISTSATRPTSATRAMCSASSGPGSMITTSSLPGPRSTQVLVPSSVINPGLSASTTEAVAVTGRSRP</sequence>
<proteinExistence type="predicted"/>
<dbReference type="AlphaFoldDB" id="A0A2S8BS35"/>